<feature type="compositionally biased region" description="Basic and acidic residues" evidence="3">
    <location>
        <begin position="163"/>
        <end position="176"/>
    </location>
</feature>
<dbReference type="OMA" id="RYEANGV"/>
<accession>A0A0M5J898</accession>
<dbReference type="PROSITE" id="PS51155">
    <property type="entry name" value="CHIT_BIND_RR_2"/>
    <property type="match status" value="1"/>
</dbReference>
<dbReference type="AlphaFoldDB" id="A0A0M5J898"/>
<dbReference type="PANTHER" id="PTHR10380:SF196">
    <property type="entry name" value="CUTICULAR PROTEIN 72EA"/>
    <property type="match status" value="1"/>
</dbReference>
<feature type="region of interest" description="Disordered" evidence="3">
    <location>
        <begin position="90"/>
        <end position="121"/>
    </location>
</feature>
<proteinExistence type="predicted"/>
<dbReference type="STRING" id="30019.A0A0M5J898"/>
<evidence type="ECO:0000256" key="1">
    <source>
        <dbReference type="ARBA" id="ARBA00022460"/>
    </source>
</evidence>
<protein>
    <submittedName>
        <fullName evidence="5">Cpr72Ec</fullName>
    </submittedName>
</protein>
<feature type="region of interest" description="Disordered" evidence="3">
    <location>
        <begin position="163"/>
        <end position="210"/>
    </location>
</feature>
<keyword evidence="6" id="KW-1185">Reference proteome</keyword>
<dbReference type="PROSITE" id="PS00233">
    <property type="entry name" value="CHIT_BIND_RR_1"/>
    <property type="match status" value="1"/>
</dbReference>
<gene>
    <name evidence="5" type="ORF">Dbus_chr3Lg1140</name>
</gene>
<dbReference type="GO" id="GO:0062129">
    <property type="term" value="C:chitin-based extracellular matrix"/>
    <property type="evidence" value="ECO:0007669"/>
    <property type="project" value="TreeGrafter"/>
</dbReference>
<evidence type="ECO:0000256" key="2">
    <source>
        <dbReference type="PROSITE-ProRule" id="PRU00497"/>
    </source>
</evidence>
<name>A0A0M5J898_DROBS</name>
<evidence type="ECO:0000313" key="6">
    <source>
        <dbReference type="Proteomes" id="UP000494163"/>
    </source>
</evidence>
<feature type="chain" id="PRO_5005803742" evidence="4">
    <location>
        <begin position="19"/>
        <end position="272"/>
    </location>
</feature>
<dbReference type="InterPro" id="IPR031311">
    <property type="entry name" value="CHIT_BIND_RR_consensus"/>
</dbReference>
<sequence length="272" mass="30499">MQCVVIYMFALAAVAAAAATTKPLSSAAKTRGYQEQDTARAFYSYGYSDEHAARAEYSTQDGSSRGFYAYVDANGKLQTVKYEAGGSQGFKAEASNQPTPPTVEHRAPDPVTETEEVQQARQAHLDALEQAKQAEQQPRQQSLSDEDAAILERVHQELSAMLAEREQSEEANREQEQQAAEVEADAAEREQEREQREQEQREREREREQSLRTVYTLADLSSSSYLKLGEQRLPISAYYSYSSPTAKYSVATPTEQRRLPSVALSRTLLKRN</sequence>
<feature type="signal peptide" evidence="4">
    <location>
        <begin position="1"/>
        <end position="18"/>
    </location>
</feature>
<keyword evidence="4" id="KW-0732">Signal</keyword>
<dbReference type="EMBL" id="CP012525">
    <property type="protein sequence ID" value="ALC43974.1"/>
    <property type="molecule type" value="Genomic_DNA"/>
</dbReference>
<evidence type="ECO:0000313" key="5">
    <source>
        <dbReference type="EMBL" id="ALC43974.1"/>
    </source>
</evidence>
<dbReference type="GO" id="GO:0008010">
    <property type="term" value="F:structural constituent of chitin-based larval cuticle"/>
    <property type="evidence" value="ECO:0007669"/>
    <property type="project" value="TreeGrafter"/>
</dbReference>
<dbReference type="InterPro" id="IPR050468">
    <property type="entry name" value="Cuticle_Struct_Prot"/>
</dbReference>
<feature type="compositionally biased region" description="Basic and acidic residues" evidence="3">
    <location>
        <begin position="186"/>
        <end position="210"/>
    </location>
</feature>
<dbReference type="InterPro" id="IPR000618">
    <property type="entry name" value="Insect_cuticle"/>
</dbReference>
<reference evidence="5 6" key="1">
    <citation type="submission" date="2015-08" db="EMBL/GenBank/DDBJ databases">
        <title>Ancestral chromatin configuration constrains chromatin evolution on differentiating sex chromosomes in Drosophila.</title>
        <authorList>
            <person name="Zhou Q."/>
            <person name="Bachtrog D."/>
        </authorList>
    </citation>
    <scope>NUCLEOTIDE SEQUENCE [LARGE SCALE GENOMIC DNA]</scope>
    <source>
        <tissue evidence="5">Whole larvae</tissue>
    </source>
</reference>
<keyword evidence="1 2" id="KW-0193">Cuticle</keyword>
<dbReference type="Pfam" id="PF00379">
    <property type="entry name" value="Chitin_bind_4"/>
    <property type="match status" value="1"/>
</dbReference>
<evidence type="ECO:0000256" key="3">
    <source>
        <dbReference type="SAM" id="MobiDB-lite"/>
    </source>
</evidence>
<evidence type="ECO:0000256" key="4">
    <source>
        <dbReference type="SAM" id="SignalP"/>
    </source>
</evidence>
<dbReference type="Proteomes" id="UP000494163">
    <property type="component" value="Chromosome 3L"/>
</dbReference>
<organism evidence="5 6">
    <name type="scientific">Drosophila busckii</name>
    <name type="common">Fruit fly</name>
    <dbReference type="NCBI Taxonomy" id="30019"/>
    <lineage>
        <taxon>Eukaryota</taxon>
        <taxon>Metazoa</taxon>
        <taxon>Ecdysozoa</taxon>
        <taxon>Arthropoda</taxon>
        <taxon>Hexapoda</taxon>
        <taxon>Insecta</taxon>
        <taxon>Pterygota</taxon>
        <taxon>Neoptera</taxon>
        <taxon>Endopterygota</taxon>
        <taxon>Diptera</taxon>
        <taxon>Brachycera</taxon>
        <taxon>Muscomorpha</taxon>
        <taxon>Ephydroidea</taxon>
        <taxon>Drosophilidae</taxon>
        <taxon>Drosophila</taxon>
    </lineage>
</organism>
<dbReference type="PANTHER" id="PTHR10380">
    <property type="entry name" value="CUTICLE PROTEIN"/>
    <property type="match status" value="1"/>
</dbReference>
<dbReference type="OrthoDB" id="8188035at2759"/>